<evidence type="ECO:0000313" key="1">
    <source>
        <dbReference type="EMBL" id="QJA43357.1"/>
    </source>
</evidence>
<proteinExistence type="predicted"/>
<dbReference type="EMBL" id="MT143856">
    <property type="protein sequence ID" value="QJB03674.1"/>
    <property type="molecule type" value="Genomic_DNA"/>
</dbReference>
<name>A0A6H1Z7K1_9ZZZZ</name>
<accession>A0A6H1Z7K1</accession>
<reference evidence="1" key="1">
    <citation type="submission" date="2020-03" db="EMBL/GenBank/DDBJ databases">
        <title>The deep terrestrial virosphere.</title>
        <authorList>
            <person name="Holmfeldt K."/>
            <person name="Nilsson E."/>
            <person name="Simone D."/>
            <person name="Lopez-Fernandez M."/>
            <person name="Wu X."/>
            <person name="de Brujin I."/>
            <person name="Lundin D."/>
            <person name="Andersson A."/>
            <person name="Bertilsson S."/>
            <person name="Dopson M."/>
        </authorList>
    </citation>
    <scope>NUCLEOTIDE SEQUENCE</scope>
    <source>
        <strain evidence="1">MM171A00097</strain>
        <strain evidence="2">MM171B00585</strain>
    </source>
</reference>
<organism evidence="1">
    <name type="scientific">viral metagenome</name>
    <dbReference type="NCBI Taxonomy" id="1070528"/>
    <lineage>
        <taxon>unclassified sequences</taxon>
        <taxon>metagenomes</taxon>
        <taxon>organismal metagenomes</taxon>
    </lineage>
</organism>
<sequence>MKGGVTKRIEDTVKALEKGQLKNALGLTDRRGLERHHQIVEAAARTCLQNKGDKEVCKKAMSEARDKVQETITVPEDDTSLEGIEEILSEAPTETPQGEPAEITDDEVYENCEECHIAEAAIRFSEVCAAHPEDAGDSCRVIAEKVADENTEPADWIRTMVETAEGAKGEAKEKMVAAVTELTDYLERRDSPFLKEMDKEV</sequence>
<dbReference type="EMBL" id="MT143710">
    <property type="protein sequence ID" value="QJA43357.1"/>
    <property type="molecule type" value="Genomic_DNA"/>
</dbReference>
<gene>
    <name evidence="1" type="ORF">MM171A00097_0004</name>
    <name evidence="2" type="ORF">MM171B00585_0002</name>
</gene>
<evidence type="ECO:0000313" key="2">
    <source>
        <dbReference type="EMBL" id="QJB03674.1"/>
    </source>
</evidence>
<dbReference type="AlphaFoldDB" id="A0A6H1Z7K1"/>
<protein>
    <submittedName>
        <fullName evidence="1">Uncharacterized protein</fullName>
    </submittedName>
</protein>